<evidence type="ECO:0000259" key="3">
    <source>
        <dbReference type="SMART" id="SM00460"/>
    </source>
</evidence>
<dbReference type="Proteomes" id="UP000596035">
    <property type="component" value="Chromosome"/>
</dbReference>
<gene>
    <name evidence="4" type="ORF">ADH66_17835</name>
    <name evidence="5" type="ORF">I5Q82_08240</name>
</gene>
<evidence type="ECO:0000256" key="1">
    <source>
        <dbReference type="SAM" id="MobiDB-lite"/>
    </source>
</evidence>
<dbReference type="Pfam" id="PF11992">
    <property type="entry name" value="TgpA_N"/>
    <property type="match status" value="1"/>
</dbReference>
<dbReference type="SMART" id="SM00460">
    <property type="entry name" value="TGc"/>
    <property type="match status" value="1"/>
</dbReference>
<evidence type="ECO:0000313" key="7">
    <source>
        <dbReference type="Proteomes" id="UP000596035"/>
    </source>
</evidence>
<keyword evidence="6" id="KW-1185">Reference proteome</keyword>
<feature type="transmembrane region" description="Helical" evidence="2">
    <location>
        <begin position="81"/>
        <end position="101"/>
    </location>
</feature>
<proteinExistence type="predicted"/>
<keyword evidence="2" id="KW-0812">Transmembrane</keyword>
<dbReference type="Gene3D" id="3.10.620.30">
    <property type="match status" value="1"/>
</dbReference>
<evidence type="ECO:0000313" key="6">
    <source>
        <dbReference type="Proteomes" id="UP000196710"/>
    </source>
</evidence>
<feature type="transmembrane region" description="Helical" evidence="2">
    <location>
        <begin position="21"/>
        <end position="46"/>
    </location>
</feature>
<dbReference type="KEGG" id="amur:ADH66_17835"/>
<evidence type="ECO:0000313" key="4">
    <source>
        <dbReference type="EMBL" id="ASB42349.1"/>
    </source>
</evidence>
<dbReference type="InterPro" id="IPR052901">
    <property type="entry name" value="Bact_TGase-like"/>
</dbReference>
<feature type="transmembrane region" description="Helical" evidence="2">
    <location>
        <begin position="139"/>
        <end position="158"/>
    </location>
</feature>
<accession>A0A1Z2XVD7</accession>
<feature type="transmembrane region" description="Helical" evidence="2">
    <location>
        <begin position="233"/>
        <end position="256"/>
    </location>
</feature>
<keyword evidence="2" id="KW-1133">Transmembrane helix</keyword>
<reference evidence="4" key="1">
    <citation type="journal article" date="2017" name="Genome Announc.">
        <title>High-Quality Whole-Genome Sequences of the Oligo-Mouse-Microbiota Bacterial Community.</title>
        <authorList>
            <person name="Garzetti D."/>
            <person name="Brugiroux S."/>
            <person name="Bunk B."/>
            <person name="Pukall R."/>
            <person name="McCoy K.D."/>
            <person name="Macpherson A.J."/>
            <person name="Stecher B."/>
        </authorList>
    </citation>
    <scope>NUCLEOTIDE SEQUENCE</scope>
    <source>
        <strain evidence="4">KB18</strain>
    </source>
</reference>
<feature type="region of interest" description="Disordered" evidence="1">
    <location>
        <begin position="752"/>
        <end position="803"/>
    </location>
</feature>
<dbReference type="EMBL" id="CP065321">
    <property type="protein sequence ID" value="QQR31631.1"/>
    <property type="molecule type" value="Genomic_DNA"/>
</dbReference>
<evidence type="ECO:0000256" key="2">
    <source>
        <dbReference type="SAM" id="Phobius"/>
    </source>
</evidence>
<dbReference type="Pfam" id="PF01841">
    <property type="entry name" value="Transglut_core"/>
    <property type="match status" value="1"/>
</dbReference>
<reference evidence="5 7" key="3">
    <citation type="submission" date="2020-11" db="EMBL/GenBank/DDBJ databases">
        <title>Closed and high quality bacterial genomes of the OMM12 community.</title>
        <authorList>
            <person name="Marbouty M."/>
            <person name="Lamy-Besnier Q."/>
            <person name="Debarbieux L."/>
            <person name="Koszul R."/>
        </authorList>
    </citation>
    <scope>NUCLEOTIDE SEQUENCE [LARGE SCALE GENOMIC DNA]</scope>
    <source>
        <strain evidence="5 7">KB18</strain>
    </source>
</reference>
<dbReference type="SUPFAM" id="SSF54001">
    <property type="entry name" value="Cysteine proteinases"/>
    <property type="match status" value="1"/>
</dbReference>
<feature type="transmembrane region" description="Helical" evidence="2">
    <location>
        <begin position="170"/>
        <end position="188"/>
    </location>
</feature>
<feature type="transmembrane region" description="Helical" evidence="2">
    <location>
        <begin position="194"/>
        <end position="212"/>
    </location>
</feature>
<dbReference type="InterPro" id="IPR021878">
    <property type="entry name" value="TgpA_N"/>
</dbReference>
<organism evidence="5 7">
    <name type="scientific">Acutalibacter muris</name>
    <dbReference type="NCBI Taxonomy" id="1796620"/>
    <lineage>
        <taxon>Bacteria</taxon>
        <taxon>Bacillati</taxon>
        <taxon>Bacillota</taxon>
        <taxon>Clostridia</taxon>
        <taxon>Eubacteriales</taxon>
        <taxon>Acutalibacteraceae</taxon>
        <taxon>Acutalibacter</taxon>
    </lineage>
</organism>
<name>A0A1Z2XVD7_9FIRM</name>
<evidence type="ECO:0000313" key="5">
    <source>
        <dbReference type="EMBL" id="QQR31631.1"/>
    </source>
</evidence>
<feature type="domain" description="Transglutaminase-like" evidence="3">
    <location>
        <begin position="662"/>
        <end position="731"/>
    </location>
</feature>
<keyword evidence="2" id="KW-0472">Membrane</keyword>
<dbReference type="EMBL" id="CP021422">
    <property type="protein sequence ID" value="ASB42349.1"/>
    <property type="molecule type" value="Genomic_DNA"/>
</dbReference>
<dbReference type="AlphaFoldDB" id="A0A1Z2XVD7"/>
<feature type="transmembrane region" description="Helical" evidence="2">
    <location>
        <begin position="808"/>
        <end position="829"/>
    </location>
</feature>
<protein>
    <recommendedName>
        <fullName evidence="3">Transglutaminase-like domain-containing protein</fullName>
    </recommendedName>
</protein>
<feature type="transmembrane region" description="Helical" evidence="2">
    <location>
        <begin position="52"/>
        <end position="69"/>
    </location>
</feature>
<sequence length="929" mass="104392">MDRDTGLTLDQPRLLLKENGALGRAVFYGALMVLGGLGGWGCFITAFRVPVYTPWLVVMGLVCIAFSVWRQTDSRKRGWRVSLPGWAAWLLMVIFRFDAAAHGAVRTVNFMLDCYGAKLNYDLPTLRLPYSVGAAQVDITGECTSFIMALLLPFFWSMARMWVRSRNNRAPFGLTGALLLLPMSFSILPAGWAFAALLMFWCMLLLLAPSLTGNEGVVGRFRKKGYKASGVAVARPTALLLLLGVGLCMGLVYMYAPPDTYKRPQLAENLRTAVREGIGSSQYIRGGQGNSNKSVQFRTMGRRDYTGETMLRVKFDWEAYPEYSVDFERTNGNGDTWYEAPRDNLGVTPANLYKEYLKSFVGSVYTGHSWERLDNEGREELSKLELCAQNQLARYKREMFAPGRDKQNWYHLSVQNLGANPRCVYIPASLISGGEELSEYGIEPVDDGYMRSQSLINGTRGYELEGDSRAYGFNYFSRVISHLAYRNYGIENISDLGSALYGNVITDKYGESITWLYGSSQMSFQNKPVGSDIPDLFNSINSQASIGGEGWPADLWEMPRFYEIWESLDPKQQELLENVEEYNKFVYEHYLEVPEELKDFLADFQEAYDLDPLGHNRAGDFRYVDGVEHYAAGIAQAFREYFTYTLDPEQPPEDRDFVEFFLGESHEGYCVHFATAAVLLLRAAGYPARYAEGYVVPSGSNGWVDVPDYNAHAWVEVYCGGTGWMPVEVTPAAPDNPAAFFDAVLPENIEEYELPTPRPETERPTMPPRDNPLIDEQLASPTPRAGVSPAPSPGTQGPGAGTSKKESGALWAVLWSLLGAAAFMGALMLQRILRIKRRERDLGQRDKNAAGLRAYAYLLKLYEKETFCGVREAPPERWRELAEKARFSAHMLSGEELSELIGDSERLKEKLRRQLPRGQKLLCWLEGLI</sequence>
<dbReference type="InterPro" id="IPR038765">
    <property type="entry name" value="Papain-like_cys_pep_sf"/>
</dbReference>
<dbReference type="RefSeq" id="WP_066538013.1">
    <property type="nucleotide sequence ID" value="NZ_CP021422.1"/>
</dbReference>
<dbReference type="PANTHER" id="PTHR42736">
    <property type="entry name" value="PROTEIN-GLUTAMINE GAMMA-GLUTAMYLTRANSFERASE"/>
    <property type="match status" value="1"/>
</dbReference>
<dbReference type="Proteomes" id="UP000196710">
    <property type="component" value="Chromosome"/>
</dbReference>
<dbReference type="PANTHER" id="PTHR42736:SF1">
    <property type="entry name" value="PROTEIN-GLUTAMINE GAMMA-GLUTAMYLTRANSFERASE"/>
    <property type="match status" value="1"/>
</dbReference>
<reference evidence="6" key="2">
    <citation type="submission" date="2017-05" db="EMBL/GenBank/DDBJ databases">
        <title>Improved OligoMM genomes.</title>
        <authorList>
            <person name="Garzetti D."/>
        </authorList>
    </citation>
    <scope>NUCLEOTIDE SEQUENCE [LARGE SCALE GENOMIC DNA]</scope>
    <source>
        <strain evidence="6">KB18</strain>
    </source>
</reference>
<dbReference type="InterPro" id="IPR002931">
    <property type="entry name" value="Transglutaminase-like"/>
</dbReference>